<dbReference type="AlphaFoldDB" id="A0A8K0CPK7"/>
<organism evidence="1 2">
    <name type="scientific">Ignelater luminosus</name>
    <name type="common">Cucubano</name>
    <name type="synonym">Pyrophorus luminosus</name>
    <dbReference type="NCBI Taxonomy" id="2038154"/>
    <lineage>
        <taxon>Eukaryota</taxon>
        <taxon>Metazoa</taxon>
        <taxon>Ecdysozoa</taxon>
        <taxon>Arthropoda</taxon>
        <taxon>Hexapoda</taxon>
        <taxon>Insecta</taxon>
        <taxon>Pterygota</taxon>
        <taxon>Neoptera</taxon>
        <taxon>Endopterygota</taxon>
        <taxon>Coleoptera</taxon>
        <taxon>Polyphaga</taxon>
        <taxon>Elateriformia</taxon>
        <taxon>Elateroidea</taxon>
        <taxon>Elateridae</taxon>
        <taxon>Agrypninae</taxon>
        <taxon>Pyrophorini</taxon>
        <taxon>Ignelater</taxon>
    </lineage>
</organism>
<evidence type="ECO:0000313" key="1">
    <source>
        <dbReference type="EMBL" id="KAF2889386.1"/>
    </source>
</evidence>
<dbReference type="EMBL" id="VTPC01067414">
    <property type="protein sequence ID" value="KAF2889386.1"/>
    <property type="molecule type" value="Genomic_DNA"/>
</dbReference>
<accession>A0A8K0CPK7</accession>
<dbReference type="Proteomes" id="UP000801492">
    <property type="component" value="Unassembled WGS sequence"/>
</dbReference>
<dbReference type="OrthoDB" id="6782121at2759"/>
<sequence>MLASMGDDYDDVDMIEVVYVPPDIDEMTDKENLDNNIIEEGNIDVDIVGTCELHSHVDSGRKEGRKIQRRKRLKLDGRKLTLLPIQNETSK</sequence>
<evidence type="ECO:0000313" key="2">
    <source>
        <dbReference type="Proteomes" id="UP000801492"/>
    </source>
</evidence>
<gene>
    <name evidence="1" type="ORF">ILUMI_16787</name>
</gene>
<comment type="caution">
    <text evidence="1">The sequence shown here is derived from an EMBL/GenBank/DDBJ whole genome shotgun (WGS) entry which is preliminary data.</text>
</comment>
<keyword evidence="2" id="KW-1185">Reference proteome</keyword>
<protein>
    <submittedName>
        <fullName evidence="1">Uncharacterized protein</fullName>
    </submittedName>
</protein>
<proteinExistence type="predicted"/>
<reference evidence="1" key="1">
    <citation type="submission" date="2019-08" db="EMBL/GenBank/DDBJ databases">
        <title>The genome of the North American firefly Photinus pyralis.</title>
        <authorList>
            <consortium name="Photinus pyralis genome working group"/>
            <person name="Fallon T.R."/>
            <person name="Sander Lower S.E."/>
            <person name="Weng J.-K."/>
        </authorList>
    </citation>
    <scope>NUCLEOTIDE SEQUENCE</scope>
    <source>
        <strain evidence="1">TRF0915ILg1</strain>
        <tissue evidence="1">Whole body</tissue>
    </source>
</reference>
<name>A0A8K0CPK7_IGNLU</name>